<comment type="function">
    <text evidence="8">Functions as a zinc transporter.</text>
</comment>
<feature type="compositionally biased region" description="Polar residues" evidence="9">
    <location>
        <begin position="26"/>
        <end position="54"/>
    </location>
</feature>
<feature type="region of interest" description="Disordered" evidence="9">
    <location>
        <begin position="1"/>
        <end position="55"/>
    </location>
</feature>
<feature type="region of interest" description="Disordered" evidence="9">
    <location>
        <begin position="496"/>
        <end position="515"/>
    </location>
</feature>
<evidence type="ECO:0000259" key="11">
    <source>
        <dbReference type="Pfam" id="PF01545"/>
    </source>
</evidence>
<dbReference type="GO" id="GO:1904257">
    <property type="term" value="P:zinc ion import into Golgi lumen"/>
    <property type="evidence" value="ECO:0007669"/>
    <property type="project" value="TreeGrafter"/>
</dbReference>
<gene>
    <name evidence="12" type="ORF">GX51_05926</name>
</gene>
<evidence type="ECO:0000256" key="4">
    <source>
        <dbReference type="ARBA" id="ARBA00022692"/>
    </source>
</evidence>
<dbReference type="AlphaFoldDB" id="A0A2B7WUF4"/>
<dbReference type="InterPro" id="IPR045316">
    <property type="entry name" value="Msc2-like"/>
</dbReference>
<protein>
    <recommendedName>
        <fullName evidence="8">Zinc transporter</fullName>
    </recommendedName>
</protein>
<reference evidence="12 13" key="1">
    <citation type="submission" date="2017-10" db="EMBL/GenBank/DDBJ databases">
        <title>Comparative genomics in systemic dimorphic fungi from Ajellomycetaceae.</title>
        <authorList>
            <person name="Munoz J.F."/>
            <person name="Mcewen J.G."/>
            <person name="Clay O.K."/>
            <person name="Cuomo C.A."/>
        </authorList>
    </citation>
    <scope>NUCLEOTIDE SEQUENCE [LARGE SCALE GENOMIC DNA]</scope>
    <source>
        <strain evidence="12 13">UAMH130</strain>
    </source>
</reference>
<feature type="transmembrane region" description="Helical" evidence="10">
    <location>
        <begin position="257"/>
        <end position="276"/>
    </location>
</feature>
<feature type="transmembrane region" description="Helical" evidence="10">
    <location>
        <begin position="409"/>
        <end position="429"/>
    </location>
</feature>
<feature type="compositionally biased region" description="Basic residues" evidence="9">
    <location>
        <begin position="794"/>
        <end position="811"/>
    </location>
</feature>
<proteinExistence type="inferred from homology"/>
<dbReference type="GO" id="GO:0005794">
    <property type="term" value="C:Golgi apparatus"/>
    <property type="evidence" value="ECO:0007669"/>
    <property type="project" value="TreeGrafter"/>
</dbReference>
<dbReference type="InterPro" id="IPR027469">
    <property type="entry name" value="Cation_efflux_TMD_sf"/>
</dbReference>
<feature type="transmembrane region" description="Helical" evidence="10">
    <location>
        <begin position="385"/>
        <end position="403"/>
    </location>
</feature>
<evidence type="ECO:0000256" key="9">
    <source>
        <dbReference type="SAM" id="MobiDB-lite"/>
    </source>
</evidence>
<dbReference type="GO" id="GO:0005789">
    <property type="term" value="C:endoplasmic reticulum membrane"/>
    <property type="evidence" value="ECO:0007669"/>
    <property type="project" value="UniProtKB-SubCell"/>
</dbReference>
<dbReference type="NCBIfam" id="TIGR01297">
    <property type="entry name" value="CDF"/>
    <property type="match status" value="1"/>
</dbReference>
<dbReference type="GO" id="GO:0005385">
    <property type="term" value="F:zinc ion transmembrane transporter activity"/>
    <property type="evidence" value="ECO:0007669"/>
    <property type="project" value="UniProtKB-UniRule"/>
</dbReference>
<dbReference type="SUPFAM" id="SSF161111">
    <property type="entry name" value="Cation efflux protein transmembrane domain-like"/>
    <property type="match status" value="1"/>
</dbReference>
<dbReference type="Pfam" id="PF01545">
    <property type="entry name" value="Cation_efflux"/>
    <property type="match status" value="1"/>
</dbReference>
<feature type="transmembrane region" description="Helical" evidence="10">
    <location>
        <begin position="323"/>
        <end position="341"/>
    </location>
</feature>
<evidence type="ECO:0000256" key="5">
    <source>
        <dbReference type="ARBA" id="ARBA00022989"/>
    </source>
</evidence>
<keyword evidence="13" id="KW-1185">Reference proteome</keyword>
<keyword evidence="8" id="KW-0256">Endoplasmic reticulum</keyword>
<dbReference type="GO" id="GO:0031410">
    <property type="term" value="C:cytoplasmic vesicle"/>
    <property type="evidence" value="ECO:0007669"/>
    <property type="project" value="TreeGrafter"/>
</dbReference>
<name>A0A2B7WUF4_9EURO</name>
<evidence type="ECO:0000313" key="12">
    <source>
        <dbReference type="EMBL" id="PGH00229.1"/>
    </source>
</evidence>
<keyword evidence="5 10" id="KW-1133">Transmembrane helix</keyword>
<feature type="transmembrane region" description="Helical" evidence="10">
    <location>
        <begin position="547"/>
        <end position="566"/>
    </location>
</feature>
<evidence type="ECO:0000256" key="10">
    <source>
        <dbReference type="SAM" id="Phobius"/>
    </source>
</evidence>
<dbReference type="STRING" id="2060905.A0A2B7WUF4"/>
<dbReference type="FunFam" id="1.20.1510.10:FF:000014">
    <property type="entry name" value="Cation efflux protein/ zinc transporter"/>
    <property type="match status" value="1"/>
</dbReference>
<feature type="transmembrane region" description="Helical" evidence="10">
    <location>
        <begin position="297"/>
        <end position="317"/>
    </location>
</feature>
<feature type="transmembrane region" description="Helical" evidence="10">
    <location>
        <begin position="617"/>
        <end position="636"/>
    </location>
</feature>
<evidence type="ECO:0000256" key="3">
    <source>
        <dbReference type="ARBA" id="ARBA00022448"/>
    </source>
</evidence>
<keyword evidence="3 8" id="KW-0813">Transport</keyword>
<feature type="transmembrane region" description="Helical" evidence="10">
    <location>
        <begin position="693"/>
        <end position="718"/>
    </location>
</feature>
<dbReference type="PANTHER" id="PTHR45755">
    <property type="match status" value="1"/>
</dbReference>
<comment type="subcellular location">
    <subcellularLocation>
        <location evidence="8">Endoplasmic reticulum membrane</location>
        <topology evidence="8">Multi-pass membrane protein</topology>
    </subcellularLocation>
    <subcellularLocation>
        <location evidence="1">Membrane</location>
        <topology evidence="1">Multi-pass membrane protein</topology>
    </subcellularLocation>
</comment>
<feature type="compositionally biased region" description="Basic residues" evidence="9">
    <location>
        <begin position="501"/>
        <end position="513"/>
    </location>
</feature>
<comment type="similarity">
    <text evidence="2 8">Belongs to the cation diffusion facilitator (CDF) transporter (TC 2.A.4) family. SLC30A subfamily.</text>
</comment>
<keyword evidence="4 10" id="KW-0812">Transmembrane</keyword>
<feature type="region of interest" description="Disordered" evidence="9">
    <location>
        <begin position="791"/>
        <end position="848"/>
    </location>
</feature>
<keyword evidence="6 8" id="KW-0406">Ion transport</keyword>
<accession>A0A2B7WUF4</accession>
<comment type="caution">
    <text evidence="12">The sequence shown here is derived from an EMBL/GenBank/DDBJ whole genome shotgun (WGS) entry which is preliminary data.</text>
</comment>
<dbReference type="OrthoDB" id="78669at2759"/>
<feature type="transmembrane region" description="Helical" evidence="10">
    <location>
        <begin position="724"/>
        <end position="743"/>
    </location>
</feature>
<evidence type="ECO:0000256" key="7">
    <source>
        <dbReference type="ARBA" id="ARBA00023136"/>
    </source>
</evidence>
<dbReference type="Gene3D" id="1.20.1510.10">
    <property type="entry name" value="Cation efflux protein transmembrane domain"/>
    <property type="match status" value="1"/>
</dbReference>
<evidence type="ECO:0000256" key="8">
    <source>
        <dbReference type="RuleBase" id="RU369017"/>
    </source>
</evidence>
<evidence type="ECO:0000256" key="6">
    <source>
        <dbReference type="ARBA" id="ARBA00023065"/>
    </source>
</evidence>
<feature type="transmembrane region" description="Helical" evidence="10">
    <location>
        <begin position="231"/>
        <end position="251"/>
    </location>
</feature>
<feature type="transmembrane region" description="Helical" evidence="10">
    <location>
        <begin position="648"/>
        <end position="669"/>
    </location>
</feature>
<sequence>MANPDRGGLQPPPPGHRRTRGGYVPHSQQSLSIPNPGSLAPSSSKLPAHSNLQHHASDSAIEATTHSLVGHARQFSGGPSHSSNISRDGFARADSCDMVNGNGRPLPELSLGTSAATMRGDRHFISESSEQPATLLNNEIPAGILVSVPYLIFSAFMGTYRSTHDSGGQLGDESVEFGQIRPLPPRRREFLSTCALTSITMLIMGLYTELRVKNQRPSNDPTGKAKSAGGIMPTVRHTILMMISIGLPFYASLLLDHGRVVIAMLLLLVSGLAPIVQLDHDSYQQKQSRFRLTQRKGTTCFLLGMMVLDTTGLTTSIDWRLVLRGYLALLLSVFILQPPFAKPRNRLSITRSKGPTYEPSVSDSTPAAQSGLLPESRAAVAGTTLYFRVGGILAAFCFLVSYMSGGIHITLPALVITLITALLSAISFLHIEWSTFQSKYQLAYIAGSCSTIMVNAVISDMEVSQIAIACCFIVLGYILVQVDLRAVQLDVHDHSHAAQGHGHHGHHHDHHHKAETGPSRVSRWLLKSFDHWPFIHGILKEKDSRRIFYFMCLNFGFMLVQMSYGILTGSLGLLSDSIHMLFDCFALAVGLSAAVMSKWPPSVRFPYGYGKIDTLAGFANGVFLMIISIEIVYEAIERLMSGSEVHRIGELFFVSAAGLAVNMIGIMAFDHGHHHGHSHGGHDHHTNENMHGIFLHILADTLGSVAVVLSTILVHFYKWSGFDPIASCLIAILIFVSAIPLVASTSKTLLLALPADVEYGLRDALAGVSTLRGVVGYSVPKFWLDDTVHDQNHKHDHHDHHDHHGHHHGHHHDHDHSDHSHTHHHEDSHCNGDKHSHEHAHGHGGSGHRILGVMHVIASRGADMEDVRRRTVSYLSEKEINILVQVEREGENRCWCGGGNKVMN</sequence>
<feature type="transmembrane region" description="Helical" evidence="10">
    <location>
        <begin position="190"/>
        <end position="210"/>
    </location>
</feature>
<dbReference type="Proteomes" id="UP000224080">
    <property type="component" value="Unassembled WGS sequence"/>
</dbReference>
<feature type="domain" description="Cation efflux protein transmembrane" evidence="11">
    <location>
        <begin position="547"/>
        <end position="750"/>
    </location>
</feature>
<dbReference type="EMBL" id="PDNC01000089">
    <property type="protein sequence ID" value="PGH00229.1"/>
    <property type="molecule type" value="Genomic_DNA"/>
</dbReference>
<keyword evidence="7 10" id="KW-0472">Membrane</keyword>
<feature type="transmembrane region" description="Helical" evidence="10">
    <location>
        <begin position="464"/>
        <end position="480"/>
    </location>
</feature>
<evidence type="ECO:0000313" key="13">
    <source>
        <dbReference type="Proteomes" id="UP000224080"/>
    </source>
</evidence>
<dbReference type="InterPro" id="IPR058533">
    <property type="entry name" value="Cation_efflux_TM"/>
</dbReference>
<dbReference type="InterPro" id="IPR002524">
    <property type="entry name" value="Cation_efflux"/>
</dbReference>
<feature type="compositionally biased region" description="Basic and acidic residues" evidence="9">
    <location>
        <begin position="812"/>
        <end position="841"/>
    </location>
</feature>
<evidence type="ECO:0000256" key="2">
    <source>
        <dbReference type="ARBA" id="ARBA00008873"/>
    </source>
</evidence>
<evidence type="ECO:0000256" key="1">
    <source>
        <dbReference type="ARBA" id="ARBA00004141"/>
    </source>
</evidence>
<dbReference type="GO" id="GO:0006882">
    <property type="term" value="P:intracellular zinc ion homeostasis"/>
    <property type="evidence" value="ECO:0007669"/>
    <property type="project" value="InterPro"/>
</dbReference>
<feature type="transmembrane region" description="Helical" evidence="10">
    <location>
        <begin position="441"/>
        <end position="458"/>
    </location>
</feature>
<dbReference type="PANTHER" id="PTHR45755:SF4">
    <property type="entry name" value="ZINC TRANSPORTER 7"/>
    <property type="match status" value="1"/>
</dbReference>
<organism evidence="12 13">
    <name type="scientific">Blastomyces parvus</name>
    <dbReference type="NCBI Taxonomy" id="2060905"/>
    <lineage>
        <taxon>Eukaryota</taxon>
        <taxon>Fungi</taxon>
        <taxon>Dikarya</taxon>
        <taxon>Ascomycota</taxon>
        <taxon>Pezizomycotina</taxon>
        <taxon>Eurotiomycetes</taxon>
        <taxon>Eurotiomycetidae</taxon>
        <taxon>Onygenales</taxon>
        <taxon>Ajellomycetaceae</taxon>
        <taxon>Blastomyces</taxon>
    </lineage>
</organism>